<feature type="domain" description="RRM" evidence="12">
    <location>
        <begin position="495"/>
        <end position="536"/>
    </location>
</feature>
<dbReference type="GO" id="GO:0004930">
    <property type="term" value="F:G protein-coupled receptor activity"/>
    <property type="evidence" value="ECO:0007669"/>
    <property type="project" value="UniProtKB-KW"/>
</dbReference>
<evidence type="ECO:0000256" key="5">
    <source>
        <dbReference type="ARBA" id="ARBA00023040"/>
    </source>
</evidence>
<dbReference type="GO" id="GO:0003723">
    <property type="term" value="F:RNA binding"/>
    <property type="evidence" value="ECO:0007669"/>
    <property type="project" value="UniProtKB-UniRule"/>
</dbReference>
<accession>A0A2B4SDU0</accession>
<keyword evidence="10" id="KW-0694">RNA-binding</keyword>
<keyword evidence="2" id="KW-1003">Cell membrane</keyword>
<evidence type="ECO:0000256" key="6">
    <source>
        <dbReference type="ARBA" id="ARBA00023136"/>
    </source>
</evidence>
<evidence type="ECO:0000256" key="1">
    <source>
        <dbReference type="ARBA" id="ARBA00004651"/>
    </source>
</evidence>
<dbReference type="EMBL" id="LSMT01000107">
    <property type="protein sequence ID" value="PFX27269.1"/>
    <property type="molecule type" value="Genomic_DNA"/>
</dbReference>
<keyword evidence="6 11" id="KW-0472">Membrane</keyword>
<evidence type="ECO:0000256" key="8">
    <source>
        <dbReference type="ARBA" id="ARBA00023180"/>
    </source>
</evidence>
<keyword evidence="4 11" id="KW-1133">Transmembrane helix</keyword>
<feature type="domain" description="G-protein coupled receptors family 1 profile" evidence="13">
    <location>
        <begin position="1"/>
        <end position="164"/>
    </location>
</feature>
<keyword evidence="7" id="KW-0675">Receptor</keyword>
<evidence type="ECO:0000256" key="7">
    <source>
        <dbReference type="ARBA" id="ARBA00023170"/>
    </source>
</evidence>
<protein>
    <submittedName>
        <fullName evidence="14">Eukaryotic translation initiation factor 3 subunit G</fullName>
    </submittedName>
</protein>
<dbReference type="SUPFAM" id="SSF81321">
    <property type="entry name" value="Family A G protein-coupled receptor-like"/>
    <property type="match status" value="1"/>
</dbReference>
<evidence type="ECO:0000259" key="13">
    <source>
        <dbReference type="PROSITE" id="PS50262"/>
    </source>
</evidence>
<dbReference type="InterPro" id="IPR000504">
    <property type="entry name" value="RRM_dom"/>
</dbReference>
<evidence type="ECO:0000256" key="11">
    <source>
        <dbReference type="SAM" id="Phobius"/>
    </source>
</evidence>
<organism evidence="14 15">
    <name type="scientific">Stylophora pistillata</name>
    <name type="common">Smooth cauliflower coral</name>
    <dbReference type="NCBI Taxonomy" id="50429"/>
    <lineage>
        <taxon>Eukaryota</taxon>
        <taxon>Metazoa</taxon>
        <taxon>Cnidaria</taxon>
        <taxon>Anthozoa</taxon>
        <taxon>Hexacorallia</taxon>
        <taxon>Scleractinia</taxon>
        <taxon>Astrocoeniina</taxon>
        <taxon>Pocilloporidae</taxon>
        <taxon>Stylophora</taxon>
    </lineage>
</organism>
<dbReference type="Gene3D" id="1.20.1070.10">
    <property type="entry name" value="Rhodopsin 7-helix transmembrane proteins"/>
    <property type="match status" value="1"/>
</dbReference>
<comment type="subcellular location">
    <subcellularLocation>
        <location evidence="1">Cell membrane</location>
        <topology evidence="1">Multi-pass membrane protein</topology>
    </subcellularLocation>
</comment>
<dbReference type="SUPFAM" id="SSF54928">
    <property type="entry name" value="RNA-binding domain, RBD"/>
    <property type="match status" value="1"/>
</dbReference>
<evidence type="ECO:0000256" key="10">
    <source>
        <dbReference type="PROSITE-ProRule" id="PRU00176"/>
    </source>
</evidence>
<dbReference type="Pfam" id="PF00001">
    <property type="entry name" value="7tm_1"/>
    <property type="match status" value="1"/>
</dbReference>
<evidence type="ECO:0000256" key="2">
    <source>
        <dbReference type="ARBA" id="ARBA00022475"/>
    </source>
</evidence>
<dbReference type="Proteomes" id="UP000225706">
    <property type="component" value="Unassembled WGS sequence"/>
</dbReference>
<reference evidence="15" key="1">
    <citation type="journal article" date="2017" name="bioRxiv">
        <title>Comparative analysis of the genomes of Stylophora pistillata and Acropora digitifera provides evidence for extensive differences between species of corals.</title>
        <authorList>
            <person name="Voolstra C.R."/>
            <person name="Li Y."/>
            <person name="Liew Y.J."/>
            <person name="Baumgarten S."/>
            <person name="Zoccola D."/>
            <person name="Flot J.-F."/>
            <person name="Tambutte S."/>
            <person name="Allemand D."/>
            <person name="Aranda M."/>
        </authorList>
    </citation>
    <scope>NUCLEOTIDE SEQUENCE [LARGE SCALE GENOMIC DNA]</scope>
</reference>
<keyword evidence="9" id="KW-0807">Transducer</keyword>
<evidence type="ECO:0000256" key="9">
    <source>
        <dbReference type="ARBA" id="ARBA00023224"/>
    </source>
</evidence>
<proteinExistence type="predicted"/>
<dbReference type="Gene3D" id="3.30.70.330">
    <property type="match status" value="1"/>
</dbReference>
<dbReference type="AlphaFoldDB" id="A0A2B4SDU0"/>
<keyword evidence="14" id="KW-0396">Initiation factor</keyword>
<dbReference type="InterPro" id="IPR012677">
    <property type="entry name" value="Nucleotide-bd_a/b_plait_sf"/>
</dbReference>
<keyword evidence="15" id="KW-1185">Reference proteome</keyword>
<name>A0A2B4SDU0_STYPI</name>
<feature type="transmembrane region" description="Helical" evidence="11">
    <location>
        <begin position="35"/>
        <end position="55"/>
    </location>
</feature>
<feature type="transmembrane region" description="Helical" evidence="11">
    <location>
        <begin position="61"/>
        <end position="85"/>
    </location>
</feature>
<sequence>MSVVASASNMFAVTIDRIIAIRFPFKYVFMTTKHAVVQILLVWIVSLAFGVLYAPKSVSNMYIALYCTALLMATIVMYINIFIIAKRAENRIQNTQSALHRTVAERKIAKAVFTVIGVYALCWLPMLLLPAIANPSSNPAQFGKGFFWAQILLASNSAINPDIYCMRSKKYRVAFGKQSLDFMKTMSKKQQASLFVIWLIILASRPHAIELPYEVLDTIMELTDADPDFADLNRVNISDELGPTRPIYRLDVDPSYIAYYEVEMGSDYVVLASGSQTGDYRKVGSGPDPRPTDMFMQREEDNIERCEKFYRLSLMGLTACTDDNGTFVTATYNWTKDYPWIENWLELEQMVNRSLDTFENLWKKRAGDMRSKSDWAATSSNSRVILKHFAVDLHSKRHRRSAWKPTSGDESRSSSGWVNAEVNPREYELPDCNQHECCGCVSGCALVAWAQIFRYYDSLGSNRYSVYALQWNTQREGAGNRRGETMPRSQRDETATIRVTNLSEDTRESDLMELFRPFGPISRIFLAKDKNTNQSKEMQGDFSKTLSISPGLNSALRRIPSCGDDKGESFRGLELITCADDFFCAMPLLKISCGELFTDI</sequence>
<dbReference type="PROSITE" id="PS50102">
    <property type="entry name" value="RRM"/>
    <property type="match status" value="1"/>
</dbReference>
<evidence type="ECO:0000259" key="12">
    <source>
        <dbReference type="PROSITE" id="PS50102"/>
    </source>
</evidence>
<dbReference type="InterPro" id="IPR035979">
    <property type="entry name" value="RBD_domain_sf"/>
</dbReference>
<keyword evidence="3 11" id="KW-0812">Transmembrane</keyword>
<dbReference type="PROSITE" id="PS50262">
    <property type="entry name" value="G_PROTEIN_RECEP_F1_2"/>
    <property type="match status" value="1"/>
</dbReference>
<dbReference type="InterPro" id="IPR000276">
    <property type="entry name" value="GPCR_Rhodpsn"/>
</dbReference>
<feature type="transmembrane region" description="Helical" evidence="11">
    <location>
        <begin position="111"/>
        <end position="133"/>
    </location>
</feature>
<dbReference type="PANTHER" id="PTHR24246">
    <property type="entry name" value="OLFACTORY RECEPTOR AND ADENOSINE RECEPTOR"/>
    <property type="match status" value="1"/>
</dbReference>
<keyword evidence="8" id="KW-0325">Glycoprotein</keyword>
<evidence type="ECO:0000313" key="14">
    <source>
        <dbReference type="EMBL" id="PFX27269.1"/>
    </source>
</evidence>
<dbReference type="OrthoDB" id="1749473at2759"/>
<keyword evidence="14" id="KW-0648">Protein biosynthesis</keyword>
<dbReference type="GO" id="GO:0003743">
    <property type="term" value="F:translation initiation factor activity"/>
    <property type="evidence" value="ECO:0007669"/>
    <property type="project" value="UniProtKB-KW"/>
</dbReference>
<evidence type="ECO:0000256" key="4">
    <source>
        <dbReference type="ARBA" id="ARBA00022989"/>
    </source>
</evidence>
<dbReference type="CDD" id="cd00637">
    <property type="entry name" value="7tm_classA_rhodopsin-like"/>
    <property type="match status" value="1"/>
</dbReference>
<gene>
    <name evidence="14" type="ORF">AWC38_SpisGene8039</name>
</gene>
<dbReference type="InterPro" id="IPR017452">
    <property type="entry name" value="GPCR_Rhodpsn_7TM"/>
</dbReference>
<dbReference type="Pfam" id="PF00076">
    <property type="entry name" value="RRM_1"/>
    <property type="match status" value="1"/>
</dbReference>
<dbReference type="GO" id="GO:0005886">
    <property type="term" value="C:plasma membrane"/>
    <property type="evidence" value="ECO:0007669"/>
    <property type="project" value="UniProtKB-SubCell"/>
</dbReference>
<evidence type="ECO:0000313" key="15">
    <source>
        <dbReference type="Proteomes" id="UP000225706"/>
    </source>
</evidence>
<dbReference type="STRING" id="50429.A0A2B4SDU0"/>
<keyword evidence="5" id="KW-0297">G-protein coupled receptor</keyword>
<dbReference type="PRINTS" id="PR00237">
    <property type="entry name" value="GPCRRHODOPSN"/>
</dbReference>
<comment type="caution">
    <text evidence="14">The sequence shown here is derived from an EMBL/GenBank/DDBJ whole genome shotgun (WGS) entry which is preliminary data.</text>
</comment>
<dbReference type="PANTHER" id="PTHR24246:SF27">
    <property type="entry name" value="ADENOSINE RECEPTOR, ISOFORM A"/>
    <property type="match status" value="1"/>
</dbReference>
<evidence type="ECO:0000256" key="3">
    <source>
        <dbReference type="ARBA" id="ARBA00022692"/>
    </source>
</evidence>